<keyword evidence="1" id="KW-0862">Zinc</keyword>
<dbReference type="SUPFAM" id="SSF57756">
    <property type="entry name" value="Retrovirus zinc finger-like domains"/>
    <property type="match status" value="1"/>
</dbReference>
<dbReference type="Gene3D" id="4.10.60.10">
    <property type="entry name" value="Zinc finger, CCHC-type"/>
    <property type="match status" value="2"/>
</dbReference>
<name>A0A7K9H2Q9_LOXLE</name>
<dbReference type="GO" id="GO:0003676">
    <property type="term" value="F:nucleic acid binding"/>
    <property type="evidence" value="ECO:0007669"/>
    <property type="project" value="InterPro"/>
</dbReference>
<dbReference type="InterPro" id="IPR001878">
    <property type="entry name" value="Znf_CCHC"/>
</dbReference>
<organism evidence="3 4">
    <name type="scientific">Loxia leucoptera</name>
    <name type="common">White-winged crossbill</name>
    <dbReference type="NCBI Taxonomy" id="96539"/>
    <lineage>
        <taxon>Eukaryota</taxon>
        <taxon>Metazoa</taxon>
        <taxon>Chordata</taxon>
        <taxon>Craniata</taxon>
        <taxon>Vertebrata</taxon>
        <taxon>Euteleostomi</taxon>
        <taxon>Archelosauria</taxon>
        <taxon>Archosauria</taxon>
        <taxon>Dinosauria</taxon>
        <taxon>Saurischia</taxon>
        <taxon>Theropoda</taxon>
        <taxon>Coelurosauria</taxon>
        <taxon>Aves</taxon>
        <taxon>Neognathae</taxon>
        <taxon>Neoaves</taxon>
        <taxon>Telluraves</taxon>
        <taxon>Australaves</taxon>
        <taxon>Passeriformes</taxon>
        <taxon>Passeroidea</taxon>
        <taxon>Fringillidae</taxon>
        <taxon>Carduelinae</taxon>
        <taxon>Loxia</taxon>
    </lineage>
</organism>
<feature type="domain" description="CCHC-type" evidence="2">
    <location>
        <begin position="80"/>
        <end position="95"/>
    </location>
</feature>
<dbReference type="SMART" id="SM00343">
    <property type="entry name" value="ZnF_C2HC"/>
    <property type="match status" value="2"/>
</dbReference>
<feature type="non-terminal residue" evidence="3">
    <location>
        <position position="105"/>
    </location>
</feature>
<feature type="domain" description="CCHC-type" evidence="2">
    <location>
        <begin position="57"/>
        <end position="71"/>
    </location>
</feature>
<keyword evidence="1" id="KW-0863">Zinc-finger</keyword>
<sequence>EAQKAYVKRDEEKQRADAIVLVAAVKEMQAAWDTEKSSGKKKQEAPGPIFRNTEPTCFSCQKKGHLQNSCPALKSAGPTCFYCHKKGHLQKNCRKKQQDEKVFQE</sequence>
<dbReference type="EMBL" id="VWZM01015199">
    <property type="protein sequence ID" value="NXH07242.1"/>
    <property type="molecule type" value="Genomic_DNA"/>
</dbReference>
<feature type="non-terminal residue" evidence="3">
    <location>
        <position position="1"/>
    </location>
</feature>
<dbReference type="PROSITE" id="PS50158">
    <property type="entry name" value="ZF_CCHC"/>
    <property type="match status" value="2"/>
</dbReference>
<dbReference type="Proteomes" id="UP000573793">
    <property type="component" value="Unassembled WGS sequence"/>
</dbReference>
<comment type="caution">
    <text evidence="3">The sequence shown here is derived from an EMBL/GenBank/DDBJ whole genome shotgun (WGS) entry which is preliminary data.</text>
</comment>
<keyword evidence="1" id="KW-0479">Metal-binding</keyword>
<evidence type="ECO:0000259" key="2">
    <source>
        <dbReference type="PROSITE" id="PS50158"/>
    </source>
</evidence>
<proteinExistence type="predicted"/>
<accession>A0A7K9H2Q9</accession>
<dbReference type="Pfam" id="PF00098">
    <property type="entry name" value="zf-CCHC"/>
    <property type="match status" value="1"/>
</dbReference>
<reference evidence="3 4" key="1">
    <citation type="submission" date="2019-09" db="EMBL/GenBank/DDBJ databases">
        <title>Bird 10,000 Genomes (B10K) Project - Family phase.</title>
        <authorList>
            <person name="Zhang G."/>
        </authorList>
    </citation>
    <scope>NUCLEOTIDE SEQUENCE [LARGE SCALE GENOMIC DNA]</scope>
    <source>
        <strain evidence="3">B10K-DU-001-19</strain>
        <tissue evidence="3">Muscle</tissue>
    </source>
</reference>
<dbReference type="AlphaFoldDB" id="A0A7K9H2Q9"/>
<dbReference type="GO" id="GO:0008270">
    <property type="term" value="F:zinc ion binding"/>
    <property type="evidence" value="ECO:0007669"/>
    <property type="project" value="UniProtKB-KW"/>
</dbReference>
<evidence type="ECO:0000313" key="4">
    <source>
        <dbReference type="Proteomes" id="UP000573793"/>
    </source>
</evidence>
<evidence type="ECO:0000256" key="1">
    <source>
        <dbReference type="PROSITE-ProRule" id="PRU00047"/>
    </source>
</evidence>
<dbReference type="InterPro" id="IPR036875">
    <property type="entry name" value="Znf_CCHC_sf"/>
</dbReference>
<gene>
    <name evidence="3" type="primary">Zcchc7_2</name>
    <name evidence="3" type="ORF">LOXLEU_R15185</name>
</gene>
<protein>
    <submittedName>
        <fullName evidence="3">ZCHC7 protein</fullName>
    </submittedName>
</protein>
<evidence type="ECO:0000313" key="3">
    <source>
        <dbReference type="EMBL" id="NXH07242.1"/>
    </source>
</evidence>
<keyword evidence="4" id="KW-1185">Reference proteome</keyword>